<sequence length="81" mass="9135">MDVQPLPPCLEGPRDCYIDSELGVERLGCSSETEDEIYTQEDGNDQECCQEYPSVLVRPRMNYTLNRTGTTRSDVKSTLVS</sequence>
<organism evidence="1 2">
    <name type="scientific">Colocasia esculenta</name>
    <name type="common">Wild taro</name>
    <name type="synonym">Arum esculentum</name>
    <dbReference type="NCBI Taxonomy" id="4460"/>
    <lineage>
        <taxon>Eukaryota</taxon>
        <taxon>Viridiplantae</taxon>
        <taxon>Streptophyta</taxon>
        <taxon>Embryophyta</taxon>
        <taxon>Tracheophyta</taxon>
        <taxon>Spermatophyta</taxon>
        <taxon>Magnoliopsida</taxon>
        <taxon>Liliopsida</taxon>
        <taxon>Araceae</taxon>
        <taxon>Aroideae</taxon>
        <taxon>Colocasieae</taxon>
        <taxon>Colocasia</taxon>
    </lineage>
</organism>
<evidence type="ECO:0000313" key="1">
    <source>
        <dbReference type="EMBL" id="MQM13519.1"/>
    </source>
</evidence>
<proteinExistence type="predicted"/>
<gene>
    <name evidence="1" type="ORF">Taro_046444</name>
</gene>
<reference evidence="1" key="1">
    <citation type="submission" date="2017-07" db="EMBL/GenBank/DDBJ databases">
        <title>Taro Niue Genome Assembly and Annotation.</title>
        <authorList>
            <person name="Atibalentja N."/>
            <person name="Keating K."/>
            <person name="Fields C.J."/>
        </authorList>
    </citation>
    <scope>NUCLEOTIDE SEQUENCE</scope>
    <source>
        <strain evidence="1">Niue_2</strain>
        <tissue evidence="1">Leaf</tissue>
    </source>
</reference>
<accession>A0A843WTT2</accession>
<keyword evidence="2" id="KW-1185">Reference proteome</keyword>
<dbReference type="EMBL" id="NMUH01005722">
    <property type="protein sequence ID" value="MQM13519.1"/>
    <property type="molecule type" value="Genomic_DNA"/>
</dbReference>
<protein>
    <submittedName>
        <fullName evidence="1">Uncharacterized protein</fullName>
    </submittedName>
</protein>
<dbReference type="Proteomes" id="UP000652761">
    <property type="component" value="Unassembled WGS sequence"/>
</dbReference>
<comment type="caution">
    <text evidence="1">The sequence shown here is derived from an EMBL/GenBank/DDBJ whole genome shotgun (WGS) entry which is preliminary data.</text>
</comment>
<evidence type="ECO:0000313" key="2">
    <source>
        <dbReference type="Proteomes" id="UP000652761"/>
    </source>
</evidence>
<dbReference type="AlphaFoldDB" id="A0A843WTT2"/>
<name>A0A843WTT2_COLES</name>